<dbReference type="STRING" id="1123010.SAMN02745724_00585"/>
<dbReference type="EMBL" id="FOLO01000003">
    <property type="protein sequence ID" value="SFB97082.1"/>
    <property type="molecule type" value="Genomic_DNA"/>
</dbReference>
<dbReference type="AlphaFoldDB" id="A0A1I1FDP1"/>
<organism evidence="1 2">
    <name type="scientific">Pseudoalteromonas denitrificans DSM 6059</name>
    <dbReference type="NCBI Taxonomy" id="1123010"/>
    <lineage>
        <taxon>Bacteria</taxon>
        <taxon>Pseudomonadati</taxon>
        <taxon>Pseudomonadota</taxon>
        <taxon>Gammaproteobacteria</taxon>
        <taxon>Alteromonadales</taxon>
        <taxon>Pseudoalteromonadaceae</taxon>
        <taxon>Pseudoalteromonas</taxon>
    </lineage>
</organism>
<reference evidence="1 2" key="1">
    <citation type="submission" date="2016-10" db="EMBL/GenBank/DDBJ databases">
        <authorList>
            <person name="de Groot N.N."/>
        </authorList>
    </citation>
    <scope>NUCLEOTIDE SEQUENCE [LARGE SCALE GENOMIC DNA]</scope>
    <source>
        <strain evidence="1 2">DSM 6059</strain>
    </source>
</reference>
<sequence length="228" mass="25984">MNQMNISNMQNRNKVHMSAKQRRVNLNMCFDDNSELRAQLQSFITEGFEKAFDAHVSSFLPLLIQLGDSKPRATLGLRSARSALFIEQYLNAPIEKLILSSKPVLRNEIAELGNLYSSNRRFTVPLFMTMAVSLFLADFKYLTFSGTDQVRTLLTKLDVSFVELKDAKQDALKEGMNDWGDYYLHAPKICVLKLSNIMALINSKPEHQKQMAELAFEISALTKELKKL</sequence>
<dbReference type="OrthoDB" id="7432757at2"/>
<accession>A0A1I1FDP1</accession>
<protein>
    <submittedName>
        <fullName evidence="1">Thermostable hemolysin</fullName>
    </submittedName>
</protein>
<dbReference type="Pfam" id="PF12261">
    <property type="entry name" value="T_hemolysin"/>
    <property type="match status" value="1"/>
</dbReference>
<dbReference type="RefSeq" id="WP_091979766.1">
    <property type="nucleotide sequence ID" value="NZ_FOLO01000003.1"/>
</dbReference>
<dbReference type="Proteomes" id="UP000198862">
    <property type="component" value="Unassembled WGS sequence"/>
</dbReference>
<name>A0A1I1FDP1_9GAMM</name>
<keyword evidence="2" id="KW-1185">Reference proteome</keyword>
<evidence type="ECO:0000313" key="2">
    <source>
        <dbReference type="Proteomes" id="UP000198862"/>
    </source>
</evidence>
<proteinExistence type="predicted"/>
<gene>
    <name evidence="1" type="ORF">SAMN02745724_00585</name>
</gene>
<evidence type="ECO:0000313" key="1">
    <source>
        <dbReference type="EMBL" id="SFB97082.1"/>
    </source>
</evidence>
<dbReference type="InterPro" id="IPR022050">
    <property type="entry name" value="T_hemolysin"/>
</dbReference>